<dbReference type="InterPro" id="IPR010843">
    <property type="entry name" value="Uncharacterised_AroM"/>
</dbReference>
<dbReference type="EMBL" id="BORC01000013">
    <property type="protein sequence ID" value="GIN64355.1"/>
    <property type="molecule type" value="Genomic_DNA"/>
</dbReference>
<organism evidence="1 2">
    <name type="scientific">Robertmurraya siralis</name>
    <dbReference type="NCBI Taxonomy" id="77777"/>
    <lineage>
        <taxon>Bacteria</taxon>
        <taxon>Bacillati</taxon>
        <taxon>Bacillota</taxon>
        <taxon>Bacilli</taxon>
        <taxon>Bacillales</taxon>
        <taxon>Bacillaceae</taxon>
        <taxon>Robertmurraya</taxon>
    </lineage>
</organism>
<dbReference type="AlphaFoldDB" id="A0A920BVH2"/>
<sequence length="224" mass="25464">MKKQIGVITIGQAPRTDLLPEIERFFPTNVEFIQRGVLDDFNQEKLQKIKPESGQTTLVSRLKDGTSATMAKEKVIPIIQRIIDDFNQNQIQLIIVACTGEFPPFDSKIPIIYPDYLLNHATQGIFRKKEQIGVIIPLPEQADSIQKKWHTAGFKTITVASSPYQFDEQSLIRATKYLEQSSIQTIVLDCIGYTQKMKAIVREHSTKNILLSRNIVFKNAGELF</sequence>
<comment type="caution">
    <text evidence="1">The sequence shown here is derived from an EMBL/GenBank/DDBJ whole genome shotgun (WGS) entry which is preliminary data.</text>
</comment>
<keyword evidence="2" id="KW-1185">Reference proteome</keyword>
<dbReference type="Proteomes" id="UP000682111">
    <property type="component" value="Unassembled WGS sequence"/>
</dbReference>
<evidence type="ECO:0000313" key="1">
    <source>
        <dbReference type="EMBL" id="GIN64355.1"/>
    </source>
</evidence>
<accession>A0A920BVH2</accession>
<evidence type="ECO:0008006" key="3">
    <source>
        <dbReference type="Google" id="ProtNLM"/>
    </source>
</evidence>
<reference evidence="1" key="1">
    <citation type="submission" date="2021-03" db="EMBL/GenBank/DDBJ databases">
        <title>Antimicrobial resistance genes in bacteria isolated from Japanese honey, and their potential for conferring macrolide and lincosamide resistance in the American foulbrood pathogen Paenibacillus larvae.</title>
        <authorList>
            <person name="Okamoto M."/>
            <person name="Kumagai M."/>
            <person name="Kanamori H."/>
            <person name="Takamatsu D."/>
        </authorList>
    </citation>
    <scope>NUCLEOTIDE SEQUENCE</scope>
    <source>
        <strain evidence="1">J27TS8</strain>
    </source>
</reference>
<proteinExistence type="predicted"/>
<dbReference type="RefSeq" id="WP_170211179.1">
    <property type="nucleotide sequence ID" value="NZ_BORC01000013.1"/>
</dbReference>
<gene>
    <name evidence="1" type="ORF">J27TS8_43480</name>
</gene>
<dbReference type="Pfam" id="PF07302">
    <property type="entry name" value="AroM"/>
    <property type="match status" value="1"/>
</dbReference>
<evidence type="ECO:0000313" key="2">
    <source>
        <dbReference type="Proteomes" id="UP000682111"/>
    </source>
</evidence>
<name>A0A920BVH2_9BACI</name>
<protein>
    <recommendedName>
        <fullName evidence="3">AroM family protein</fullName>
    </recommendedName>
</protein>